<keyword evidence="1 3" id="KW-0479">Metal-binding</keyword>
<dbReference type="PANTHER" id="PTHR10122">
    <property type="entry name" value="CYTOCHROME C OXIDASE SUBUNIT 5B, MITOCHONDRIAL"/>
    <property type="match status" value="1"/>
</dbReference>
<dbReference type="GO" id="GO:0006123">
    <property type="term" value="P:mitochondrial electron transport, cytochrome c to oxygen"/>
    <property type="evidence" value="ECO:0007669"/>
    <property type="project" value="InterPro"/>
</dbReference>
<dbReference type="FunFam" id="2.60.11.10:FF:000004">
    <property type="entry name" value="Cytochrome c oxidase subunit 5B"/>
    <property type="match status" value="1"/>
</dbReference>
<feature type="binding site" evidence="3">
    <location>
        <position position="110"/>
    </location>
    <ligand>
        <name>Zn(2+)</name>
        <dbReference type="ChEBI" id="CHEBI:29105"/>
    </ligand>
</feature>
<keyword evidence="2 3" id="KW-0862">Zinc</keyword>
<dbReference type="OrthoDB" id="10249250at2759"/>
<sequence>MALRVAKLLLNRSTTKRTMSLSSVLSKQKKVIFPDPIDHATGPEKREMLALVAGNDNLWDMKKMRRGAGTRTQPNEIPSAYECRMVGCVCEDESCSINYMWLYKGHPKRCECGHWFQLVQKAPV</sequence>
<dbReference type="EMBL" id="OU892285">
    <property type="protein sequence ID" value="CAH1135860.1"/>
    <property type="molecule type" value="Genomic_DNA"/>
</dbReference>
<name>A0A9P0DFI4_9CUCU</name>
<dbReference type="GO" id="GO:0045277">
    <property type="term" value="C:respiratory chain complex IV"/>
    <property type="evidence" value="ECO:0007669"/>
    <property type="project" value="InterPro"/>
</dbReference>
<dbReference type="PROSITE" id="PS51359">
    <property type="entry name" value="COX5B_2"/>
    <property type="match status" value="1"/>
</dbReference>
<feature type="binding site" evidence="3">
    <location>
        <position position="88"/>
    </location>
    <ligand>
        <name>Zn(2+)</name>
        <dbReference type="ChEBI" id="CHEBI:29105"/>
    </ligand>
</feature>
<evidence type="ECO:0000313" key="5">
    <source>
        <dbReference type="Proteomes" id="UP001152799"/>
    </source>
</evidence>
<organism evidence="4 5">
    <name type="scientific">Ceutorhynchus assimilis</name>
    <name type="common">cabbage seed weevil</name>
    <dbReference type="NCBI Taxonomy" id="467358"/>
    <lineage>
        <taxon>Eukaryota</taxon>
        <taxon>Metazoa</taxon>
        <taxon>Ecdysozoa</taxon>
        <taxon>Arthropoda</taxon>
        <taxon>Hexapoda</taxon>
        <taxon>Insecta</taxon>
        <taxon>Pterygota</taxon>
        <taxon>Neoptera</taxon>
        <taxon>Endopterygota</taxon>
        <taxon>Coleoptera</taxon>
        <taxon>Polyphaga</taxon>
        <taxon>Cucujiformia</taxon>
        <taxon>Curculionidae</taxon>
        <taxon>Ceutorhynchinae</taxon>
        <taxon>Ceutorhynchus</taxon>
    </lineage>
</organism>
<dbReference type="Proteomes" id="UP001152799">
    <property type="component" value="Chromosome 9"/>
</dbReference>
<keyword evidence="5" id="KW-1185">Reference proteome</keyword>
<dbReference type="CDD" id="cd00924">
    <property type="entry name" value="Cyt_c_Oxidase_Vb"/>
    <property type="match status" value="1"/>
</dbReference>
<proteinExistence type="predicted"/>
<evidence type="ECO:0000256" key="2">
    <source>
        <dbReference type="ARBA" id="ARBA00022833"/>
    </source>
</evidence>
<feature type="binding site" evidence="3">
    <location>
        <position position="112"/>
    </location>
    <ligand>
        <name>Zn(2+)</name>
        <dbReference type="ChEBI" id="CHEBI:29105"/>
    </ligand>
</feature>
<dbReference type="GO" id="GO:0046872">
    <property type="term" value="F:metal ion binding"/>
    <property type="evidence" value="ECO:0007669"/>
    <property type="project" value="UniProtKB-KW"/>
</dbReference>
<dbReference type="InterPro" id="IPR036972">
    <property type="entry name" value="Cyt_c_oxidase_su5b_sf"/>
</dbReference>
<feature type="binding site" evidence="3">
    <location>
        <position position="90"/>
    </location>
    <ligand>
        <name>Zn(2+)</name>
        <dbReference type="ChEBI" id="CHEBI:29105"/>
    </ligand>
</feature>
<reference evidence="4" key="1">
    <citation type="submission" date="2022-01" db="EMBL/GenBank/DDBJ databases">
        <authorList>
            <person name="King R."/>
        </authorList>
    </citation>
    <scope>NUCLEOTIDE SEQUENCE</scope>
</reference>
<dbReference type="GO" id="GO:0005740">
    <property type="term" value="C:mitochondrial envelope"/>
    <property type="evidence" value="ECO:0007669"/>
    <property type="project" value="InterPro"/>
</dbReference>
<dbReference type="AlphaFoldDB" id="A0A9P0DFI4"/>
<dbReference type="PANTHER" id="PTHR10122:SF0">
    <property type="entry name" value="CYTOCHROME C OXIDASE SUBUNIT 5B, ISOFORM A-RELATED"/>
    <property type="match status" value="1"/>
</dbReference>
<dbReference type="SUPFAM" id="SSF57802">
    <property type="entry name" value="Rubredoxin-like"/>
    <property type="match status" value="1"/>
</dbReference>
<accession>A0A9P0DFI4</accession>
<dbReference type="Gene3D" id="2.60.11.10">
    <property type="entry name" value="Cytochrome c oxidase, subunit Vb"/>
    <property type="match status" value="1"/>
</dbReference>
<dbReference type="Pfam" id="PF01215">
    <property type="entry name" value="COX5B"/>
    <property type="match status" value="1"/>
</dbReference>
<evidence type="ECO:0008006" key="6">
    <source>
        <dbReference type="Google" id="ProtNLM"/>
    </source>
</evidence>
<evidence type="ECO:0000256" key="1">
    <source>
        <dbReference type="ARBA" id="ARBA00022723"/>
    </source>
</evidence>
<protein>
    <recommendedName>
        <fullName evidence="6">Mitochondrial cytochrome c oxidase subunit Vb</fullName>
    </recommendedName>
</protein>
<dbReference type="InterPro" id="IPR002124">
    <property type="entry name" value="Cyt_c_oxidase_su5b"/>
</dbReference>
<evidence type="ECO:0000256" key="3">
    <source>
        <dbReference type="PIRSR" id="PIRSR602124-1"/>
    </source>
</evidence>
<evidence type="ECO:0000313" key="4">
    <source>
        <dbReference type="EMBL" id="CAH1135860.1"/>
    </source>
</evidence>
<gene>
    <name evidence="4" type="ORF">CEUTPL_LOCUS14210</name>
</gene>